<evidence type="ECO:0000256" key="3">
    <source>
        <dbReference type="SAM" id="Phobius"/>
    </source>
</evidence>
<dbReference type="EMBL" id="QMFY01000003">
    <property type="protein sequence ID" value="RAW01801.1"/>
    <property type="molecule type" value="Genomic_DNA"/>
</dbReference>
<gene>
    <name evidence="5" type="ORF">DQQ10_09150</name>
</gene>
<feature type="signal peptide" evidence="4">
    <location>
        <begin position="1"/>
        <end position="22"/>
    </location>
</feature>
<sequence length="206" mass="23285">MMKKIIAFAICILSYQLSVGQAATTTPPTTDPLQGSYTLRDRFQIMKTKSQTYQNYKVIKESVLDGVWRIVQDSLHGKQQTINQANQQIASLKAEVKKVEDTMKQKDASVQGVIHDSTHISVIGVDFSKGFFLTLTGIILAALVGALVFVLARMKVLDKSIKEKSLTISLVSNEYDEYKKKAMEKQTKLSRELQDERNRLQELRRS</sequence>
<keyword evidence="4" id="KW-0732">Signal</keyword>
<feature type="chain" id="PRO_5016891592" description="tRNA (Guanine-N1)-methyltransferase" evidence="4">
    <location>
        <begin position="23"/>
        <end position="206"/>
    </location>
</feature>
<protein>
    <recommendedName>
        <fullName evidence="7">tRNA (Guanine-N1)-methyltransferase</fullName>
    </recommendedName>
</protein>
<organism evidence="5 6">
    <name type="scientific">Pseudochryseolinea flava</name>
    <dbReference type="NCBI Taxonomy" id="2059302"/>
    <lineage>
        <taxon>Bacteria</taxon>
        <taxon>Pseudomonadati</taxon>
        <taxon>Bacteroidota</taxon>
        <taxon>Cytophagia</taxon>
        <taxon>Cytophagales</taxon>
        <taxon>Fulvivirgaceae</taxon>
        <taxon>Pseudochryseolinea</taxon>
    </lineage>
</organism>
<keyword evidence="6" id="KW-1185">Reference proteome</keyword>
<name>A0A364Y613_9BACT</name>
<dbReference type="RefSeq" id="WP_112746541.1">
    <property type="nucleotide sequence ID" value="NZ_QMFY01000003.1"/>
</dbReference>
<dbReference type="OrthoDB" id="982816at2"/>
<feature type="coiled-coil region" evidence="1">
    <location>
        <begin position="75"/>
        <end position="109"/>
    </location>
</feature>
<evidence type="ECO:0000256" key="2">
    <source>
        <dbReference type="SAM" id="MobiDB-lite"/>
    </source>
</evidence>
<evidence type="ECO:0008006" key="7">
    <source>
        <dbReference type="Google" id="ProtNLM"/>
    </source>
</evidence>
<evidence type="ECO:0000313" key="6">
    <source>
        <dbReference type="Proteomes" id="UP000251889"/>
    </source>
</evidence>
<keyword evidence="3" id="KW-0812">Transmembrane</keyword>
<comment type="caution">
    <text evidence="5">The sequence shown here is derived from an EMBL/GenBank/DDBJ whole genome shotgun (WGS) entry which is preliminary data.</text>
</comment>
<dbReference type="AlphaFoldDB" id="A0A364Y613"/>
<feature type="region of interest" description="Disordered" evidence="2">
    <location>
        <begin position="186"/>
        <end position="206"/>
    </location>
</feature>
<proteinExistence type="predicted"/>
<feature type="transmembrane region" description="Helical" evidence="3">
    <location>
        <begin position="131"/>
        <end position="152"/>
    </location>
</feature>
<accession>A0A364Y613</accession>
<evidence type="ECO:0000256" key="4">
    <source>
        <dbReference type="SAM" id="SignalP"/>
    </source>
</evidence>
<evidence type="ECO:0000313" key="5">
    <source>
        <dbReference type="EMBL" id="RAW01801.1"/>
    </source>
</evidence>
<evidence type="ECO:0000256" key="1">
    <source>
        <dbReference type="SAM" id="Coils"/>
    </source>
</evidence>
<dbReference type="Proteomes" id="UP000251889">
    <property type="component" value="Unassembled WGS sequence"/>
</dbReference>
<reference evidence="5 6" key="1">
    <citation type="submission" date="2018-06" db="EMBL/GenBank/DDBJ databases">
        <title>Chryseolinea flavus sp. nov., a member of the phylum Bacteroidetes isolated from soil.</title>
        <authorList>
            <person name="Li Y."/>
            <person name="Wang J."/>
        </authorList>
    </citation>
    <scope>NUCLEOTIDE SEQUENCE [LARGE SCALE GENOMIC DNA]</scope>
    <source>
        <strain evidence="5 6">SDU1-6</strain>
    </source>
</reference>
<keyword evidence="1" id="KW-0175">Coiled coil</keyword>
<keyword evidence="3" id="KW-0472">Membrane</keyword>
<keyword evidence="3" id="KW-1133">Transmembrane helix</keyword>